<dbReference type="Proteomes" id="UP000615580">
    <property type="component" value="Unassembled WGS sequence"/>
</dbReference>
<dbReference type="RefSeq" id="WP_088267403.1">
    <property type="nucleotide sequence ID" value="NZ_CANNXG010000015.1"/>
</dbReference>
<gene>
    <name evidence="1" type="ORF">I4J41_03445</name>
</gene>
<name>A0ABS0LAI5_9CORY</name>
<evidence type="ECO:0000313" key="1">
    <source>
        <dbReference type="EMBL" id="MBG9353686.1"/>
    </source>
</evidence>
<evidence type="ECO:0000313" key="2">
    <source>
        <dbReference type="Proteomes" id="UP000615580"/>
    </source>
</evidence>
<proteinExistence type="predicted"/>
<keyword evidence="2" id="KW-1185">Reference proteome</keyword>
<accession>A0ABS0LAI5</accession>
<organism evidence="1 2">
    <name type="scientific">Corynebacterium belfantii</name>
    <dbReference type="NCBI Taxonomy" id="2014537"/>
    <lineage>
        <taxon>Bacteria</taxon>
        <taxon>Bacillati</taxon>
        <taxon>Actinomycetota</taxon>
        <taxon>Actinomycetes</taxon>
        <taxon>Mycobacteriales</taxon>
        <taxon>Corynebacteriaceae</taxon>
        <taxon>Corynebacterium</taxon>
    </lineage>
</organism>
<dbReference type="Gene3D" id="3.40.50.1980">
    <property type="entry name" value="Nitrogenase molybdenum iron protein domain"/>
    <property type="match status" value="1"/>
</dbReference>
<reference evidence="1 2" key="1">
    <citation type="journal article" date="2020" name="J. Clin. Microbiol.">
        <title>Assessing the Genetic Diversity of Austrian Corynebacterium diphtheriae Clinical Isolates, 2011-2019.</title>
        <authorList>
            <person name="Schaeffer J."/>
            <person name="Huhulescu S."/>
            <person name="Stoeger A."/>
            <person name="Allerberger F."/>
            <person name="Ruppitsch W."/>
        </authorList>
    </citation>
    <scope>NUCLEOTIDE SEQUENCE [LARGE SCALE GENOMIC DNA]</scope>
    <source>
        <strain evidence="1 2">04-17</strain>
    </source>
</reference>
<sequence length="66" mass="7277">MAPPEDTSPAASAQQLTVTDINGREITFDKEPQRVVAAGPRTLRMLTYLQITESWWASNRSTATAK</sequence>
<protein>
    <submittedName>
        <fullName evidence="1">ABC transporter substrate-binding protein</fullName>
    </submittedName>
</protein>
<dbReference type="EMBL" id="JADQUG010000008">
    <property type="protein sequence ID" value="MBG9353686.1"/>
    <property type="molecule type" value="Genomic_DNA"/>
</dbReference>
<dbReference type="SUPFAM" id="SSF53807">
    <property type="entry name" value="Helical backbone' metal receptor"/>
    <property type="match status" value="1"/>
</dbReference>
<comment type="caution">
    <text evidence="1">The sequence shown here is derived from an EMBL/GenBank/DDBJ whole genome shotgun (WGS) entry which is preliminary data.</text>
</comment>